<dbReference type="InterPro" id="IPR025996">
    <property type="entry name" value="MT1864/Rv1816-like_C"/>
</dbReference>
<evidence type="ECO:0000256" key="2">
    <source>
        <dbReference type="ARBA" id="ARBA00023125"/>
    </source>
</evidence>
<accession>A0A4P9Z6J5</accession>
<sequence length="247" mass="26401">MGAQNAAKREKLPKTAAAGKKPLSKPASVKKTSPAAARSAHKGDRGQPYHHGDLHEALLKAAKTVAEREGINGLTLRAVAREAGVSHAAPAHHFGDVTGLLSELAAIGFKKFSEQLGAATCSEVAPEAVAARKASAYVAFAQDNPCMFQLMFRGERLDHDRPALREASEAAFIKLANIVAARRHEEVVPDHLTLEQAADIARIWSMVHGFAMLYLDGRLSPIMDGLPPGTTVEALLATMMTPDHRPI</sequence>
<organism evidence="6 7">
    <name type="scientific">Syncephalis pseudoplumigaleata</name>
    <dbReference type="NCBI Taxonomy" id="1712513"/>
    <lineage>
        <taxon>Eukaryota</taxon>
        <taxon>Fungi</taxon>
        <taxon>Fungi incertae sedis</taxon>
        <taxon>Zoopagomycota</taxon>
        <taxon>Zoopagomycotina</taxon>
        <taxon>Zoopagomycetes</taxon>
        <taxon>Zoopagales</taxon>
        <taxon>Piptocephalidaceae</taxon>
        <taxon>Syncephalis</taxon>
    </lineage>
</organism>
<dbReference type="AlphaFoldDB" id="A0A4P9Z6J5"/>
<evidence type="ECO:0000256" key="4">
    <source>
        <dbReference type="SAM" id="MobiDB-lite"/>
    </source>
</evidence>
<dbReference type="InterPro" id="IPR001647">
    <property type="entry name" value="HTH_TetR"/>
</dbReference>
<dbReference type="Proteomes" id="UP000278143">
    <property type="component" value="Unassembled WGS sequence"/>
</dbReference>
<keyword evidence="2" id="KW-0238">DNA-binding</keyword>
<dbReference type="PANTHER" id="PTHR30055">
    <property type="entry name" value="HTH-TYPE TRANSCRIPTIONAL REGULATOR RUTR"/>
    <property type="match status" value="1"/>
</dbReference>
<protein>
    <submittedName>
        <fullName evidence="6">Transcriptional regulator, TetR family</fullName>
    </submittedName>
</protein>
<name>A0A4P9Z6J5_9FUNG</name>
<evidence type="ECO:0000256" key="3">
    <source>
        <dbReference type="ARBA" id="ARBA00023163"/>
    </source>
</evidence>
<dbReference type="Pfam" id="PF13305">
    <property type="entry name" value="TetR_C_33"/>
    <property type="match status" value="1"/>
</dbReference>
<dbReference type="InterPro" id="IPR050109">
    <property type="entry name" value="HTH-type_TetR-like_transc_reg"/>
</dbReference>
<dbReference type="GO" id="GO:0000976">
    <property type="term" value="F:transcription cis-regulatory region binding"/>
    <property type="evidence" value="ECO:0007669"/>
    <property type="project" value="TreeGrafter"/>
</dbReference>
<keyword evidence="7" id="KW-1185">Reference proteome</keyword>
<dbReference type="Pfam" id="PF00440">
    <property type="entry name" value="TetR_N"/>
    <property type="match status" value="1"/>
</dbReference>
<gene>
    <name evidence="6" type="ORF">SYNPS1DRAFT_20445</name>
</gene>
<keyword evidence="1" id="KW-0805">Transcription regulation</keyword>
<evidence type="ECO:0000313" key="7">
    <source>
        <dbReference type="Proteomes" id="UP000278143"/>
    </source>
</evidence>
<proteinExistence type="predicted"/>
<feature type="region of interest" description="Disordered" evidence="4">
    <location>
        <begin position="1"/>
        <end position="51"/>
    </location>
</feature>
<dbReference type="EMBL" id="KZ989110">
    <property type="protein sequence ID" value="RKP28267.1"/>
    <property type="molecule type" value="Genomic_DNA"/>
</dbReference>
<dbReference type="PROSITE" id="PS50977">
    <property type="entry name" value="HTH_TETR_2"/>
    <property type="match status" value="1"/>
</dbReference>
<dbReference type="InterPro" id="IPR009057">
    <property type="entry name" value="Homeodomain-like_sf"/>
</dbReference>
<dbReference type="Gene3D" id="1.10.357.10">
    <property type="entry name" value="Tetracycline Repressor, domain 2"/>
    <property type="match status" value="1"/>
</dbReference>
<dbReference type="InterPro" id="IPR036271">
    <property type="entry name" value="Tet_transcr_reg_TetR-rel_C_sf"/>
</dbReference>
<dbReference type="SUPFAM" id="SSF48498">
    <property type="entry name" value="Tetracyclin repressor-like, C-terminal domain"/>
    <property type="match status" value="1"/>
</dbReference>
<dbReference type="SUPFAM" id="SSF46689">
    <property type="entry name" value="Homeodomain-like"/>
    <property type="match status" value="1"/>
</dbReference>
<evidence type="ECO:0000259" key="5">
    <source>
        <dbReference type="PROSITE" id="PS50977"/>
    </source>
</evidence>
<feature type="domain" description="HTH tetR-type" evidence="5">
    <location>
        <begin position="52"/>
        <end position="112"/>
    </location>
</feature>
<reference evidence="7" key="1">
    <citation type="journal article" date="2018" name="Nat. Microbiol.">
        <title>Leveraging single-cell genomics to expand the fungal tree of life.</title>
        <authorList>
            <person name="Ahrendt S.R."/>
            <person name="Quandt C.A."/>
            <person name="Ciobanu D."/>
            <person name="Clum A."/>
            <person name="Salamov A."/>
            <person name="Andreopoulos B."/>
            <person name="Cheng J.F."/>
            <person name="Woyke T."/>
            <person name="Pelin A."/>
            <person name="Henrissat B."/>
            <person name="Reynolds N.K."/>
            <person name="Benny G.L."/>
            <person name="Smith M.E."/>
            <person name="James T.Y."/>
            <person name="Grigoriev I.V."/>
        </authorList>
    </citation>
    <scope>NUCLEOTIDE SEQUENCE [LARGE SCALE GENOMIC DNA]</scope>
    <source>
        <strain evidence="7">Benny S71-1</strain>
    </source>
</reference>
<keyword evidence="3" id="KW-0804">Transcription</keyword>
<evidence type="ECO:0000313" key="6">
    <source>
        <dbReference type="EMBL" id="RKP28267.1"/>
    </source>
</evidence>
<evidence type="ECO:0000256" key="1">
    <source>
        <dbReference type="ARBA" id="ARBA00023015"/>
    </source>
</evidence>
<dbReference type="PANTHER" id="PTHR30055:SF220">
    <property type="entry name" value="TETR-FAMILY REGULATORY PROTEIN"/>
    <property type="match status" value="1"/>
</dbReference>
<dbReference type="GO" id="GO:0003700">
    <property type="term" value="F:DNA-binding transcription factor activity"/>
    <property type="evidence" value="ECO:0007669"/>
    <property type="project" value="TreeGrafter"/>
</dbReference>
<feature type="compositionally biased region" description="Basic and acidic residues" evidence="4">
    <location>
        <begin position="41"/>
        <end position="51"/>
    </location>
</feature>